<feature type="compositionally biased region" description="Polar residues" evidence="1">
    <location>
        <begin position="253"/>
        <end position="270"/>
    </location>
</feature>
<evidence type="ECO:0000313" key="3">
    <source>
        <dbReference type="Proteomes" id="UP000692954"/>
    </source>
</evidence>
<proteinExistence type="predicted"/>
<dbReference type="OrthoDB" id="304706at2759"/>
<name>A0A8S1PIT9_9CILI</name>
<accession>A0A8S1PIT9</accession>
<feature type="compositionally biased region" description="Basic and acidic residues" evidence="1">
    <location>
        <begin position="344"/>
        <end position="369"/>
    </location>
</feature>
<feature type="compositionally biased region" description="Polar residues" evidence="1">
    <location>
        <begin position="373"/>
        <end position="394"/>
    </location>
</feature>
<feature type="compositionally biased region" description="Low complexity" evidence="1">
    <location>
        <begin position="206"/>
        <end position="221"/>
    </location>
</feature>
<evidence type="ECO:0000256" key="1">
    <source>
        <dbReference type="SAM" id="MobiDB-lite"/>
    </source>
</evidence>
<feature type="compositionally biased region" description="Low complexity" evidence="1">
    <location>
        <begin position="313"/>
        <end position="323"/>
    </location>
</feature>
<feature type="compositionally biased region" description="Basic and acidic residues" evidence="1">
    <location>
        <begin position="271"/>
        <end position="286"/>
    </location>
</feature>
<feature type="compositionally biased region" description="Basic and acidic residues" evidence="1">
    <location>
        <begin position="397"/>
        <end position="414"/>
    </location>
</feature>
<dbReference type="EMBL" id="CAJJDN010000079">
    <property type="protein sequence ID" value="CAD8103127.1"/>
    <property type="molecule type" value="Genomic_DNA"/>
</dbReference>
<organism evidence="2 3">
    <name type="scientific">Paramecium sonneborni</name>
    <dbReference type="NCBI Taxonomy" id="65129"/>
    <lineage>
        <taxon>Eukaryota</taxon>
        <taxon>Sar</taxon>
        <taxon>Alveolata</taxon>
        <taxon>Ciliophora</taxon>
        <taxon>Intramacronucleata</taxon>
        <taxon>Oligohymenophorea</taxon>
        <taxon>Peniculida</taxon>
        <taxon>Parameciidae</taxon>
        <taxon>Paramecium</taxon>
    </lineage>
</organism>
<dbReference type="Proteomes" id="UP000692954">
    <property type="component" value="Unassembled WGS sequence"/>
</dbReference>
<keyword evidence="3" id="KW-1185">Reference proteome</keyword>
<feature type="compositionally biased region" description="Polar residues" evidence="1">
    <location>
        <begin position="222"/>
        <end position="236"/>
    </location>
</feature>
<comment type="caution">
    <text evidence="2">The sequence shown here is derived from an EMBL/GenBank/DDBJ whole genome shotgun (WGS) entry which is preliminary data.</text>
</comment>
<dbReference type="AlphaFoldDB" id="A0A8S1PIT9"/>
<gene>
    <name evidence="2" type="ORF">PSON_ATCC_30995.1.T0790142</name>
</gene>
<evidence type="ECO:0000313" key="2">
    <source>
        <dbReference type="EMBL" id="CAD8103127.1"/>
    </source>
</evidence>
<sequence>MIVYKKYLVFYFFINGYIQHVNLKLIINRPAAGSRPTKQTFDQAPVTRQVIQNKSDIFGVNSPALVQQPSRQSVRPKTDIFSTEAQVTKQQDVRQNKTFQSQIFSQEQIQNAPQPARNSQTYETSHQEVKRYQKKNNDSRQVDHGKEFLFGKSDFDEYKSLKRAVTLNEFKPKLNYDPNNRRNKELYGNEIAREHLPTKEVNLEISSPQKSKKQQQQQQDQNPSNRKLMENQSSVFGESPNKAVQGQKVEKLTASTQKWSTVGGQSSNQVKEFDPETYAKNRKEAELQSSVFGEQPIKVQPVQIPESQEESETQQTQQQQQQKQQKKERLIPNNQTWQQTDSVKNMRDFDPTQSQVKDDIDPSQKKMDILKSSMDTHQFEPQQIPANQKISNKSLKQKKDIIQREEKINKEKPTKTQSKKK</sequence>
<feature type="region of interest" description="Disordered" evidence="1">
    <location>
        <begin position="205"/>
        <end position="421"/>
    </location>
</feature>
<protein>
    <submittedName>
        <fullName evidence="2">Uncharacterized protein</fullName>
    </submittedName>
</protein>
<reference evidence="2" key="1">
    <citation type="submission" date="2021-01" db="EMBL/GenBank/DDBJ databases">
        <authorList>
            <consortium name="Genoscope - CEA"/>
            <person name="William W."/>
        </authorList>
    </citation>
    <scope>NUCLEOTIDE SEQUENCE</scope>
</reference>
<feature type="compositionally biased region" description="Polar residues" evidence="1">
    <location>
        <begin position="332"/>
        <end position="343"/>
    </location>
</feature>